<dbReference type="InterPro" id="IPR035240">
    <property type="entry name" value="SprT_Zn_ribbon"/>
</dbReference>
<feature type="active site" evidence="4">
    <location>
        <position position="68"/>
    </location>
</feature>
<proteinExistence type="inferred from homology"/>
<dbReference type="GO" id="GO:0005737">
    <property type="term" value="C:cytoplasm"/>
    <property type="evidence" value="ECO:0007669"/>
    <property type="project" value="UniProtKB-SubCell"/>
</dbReference>
<comment type="similarity">
    <text evidence="4">Belongs to the SprT family.</text>
</comment>
<gene>
    <name evidence="6" type="ORF">NEOCIP111885_04071</name>
</gene>
<name>A0A9C7GDC3_9BACI</name>
<feature type="binding site" evidence="4">
    <location>
        <position position="67"/>
    </location>
    <ligand>
        <name>Zn(2+)</name>
        <dbReference type="ChEBI" id="CHEBI:29105"/>
    </ligand>
</feature>
<evidence type="ECO:0000256" key="4">
    <source>
        <dbReference type="HAMAP-Rule" id="MF_00745"/>
    </source>
</evidence>
<dbReference type="Pfam" id="PF17283">
    <property type="entry name" value="Zn_ribbon_SprT"/>
    <property type="match status" value="1"/>
</dbReference>
<evidence type="ECO:0000256" key="2">
    <source>
        <dbReference type="ARBA" id="ARBA00022723"/>
    </source>
</evidence>
<dbReference type="SMART" id="SM00731">
    <property type="entry name" value="SprT"/>
    <property type="match status" value="1"/>
</dbReference>
<dbReference type="HAMAP" id="MF_00745">
    <property type="entry name" value="SprT_like"/>
    <property type="match status" value="1"/>
</dbReference>
<keyword evidence="3 4" id="KW-0862">Zinc</keyword>
<evidence type="ECO:0000313" key="7">
    <source>
        <dbReference type="Proteomes" id="UP000789845"/>
    </source>
</evidence>
<comment type="subcellular location">
    <subcellularLocation>
        <location evidence="4">Cytoplasm</location>
    </subcellularLocation>
</comment>
<organism evidence="6 7">
    <name type="scientific">Pseudoneobacillus rhizosphaerae</name>
    <dbReference type="NCBI Taxonomy" id="2880968"/>
    <lineage>
        <taxon>Bacteria</taxon>
        <taxon>Bacillati</taxon>
        <taxon>Bacillota</taxon>
        <taxon>Bacilli</taxon>
        <taxon>Bacillales</taxon>
        <taxon>Bacillaceae</taxon>
        <taxon>Pseudoneobacillus</taxon>
    </lineage>
</organism>
<keyword evidence="1 4" id="KW-0963">Cytoplasm</keyword>
<feature type="domain" description="SprT-like" evidence="5">
    <location>
        <begin position="4"/>
        <end position="151"/>
    </location>
</feature>
<dbReference type="GO" id="GO:0008270">
    <property type="term" value="F:zinc ion binding"/>
    <property type="evidence" value="ECO:0007669"/>
    <property type="project" value="UniProtKB-UniRule"/>
</dbReference>
<accession>A0A9C7GDC3</accession>
<dbReference type="InterPro" id="IPR006640">
    <property type="entry name" value="SprT-like_domain"/>
</dbReference>
<dbReference type="GO" id="GO:0006950">
    <property type="term" value="P:response to stress"/>
    <property type="evidence" value="ECO:0007669"/>
    <property type="project" value="UniProtKB-ARBA"/>
</dbReference>
<dbReference type="Gene3D" id="3.30.2010.10">
    <property type="entry name" value="Metalloproteases ('zincins'), catalytic domain"/>
    <property type="match status" value="1"/>
</dbReference>
<sequence length="157" mass="18555">MTNEELQLLVEEVSLQFFQKPFRHLAIFNSRLKTTGGRYILQTHNIEINKRYLEQLGREELIGIVKHELCHYHLHLEKKGYKHQDKDFKNLMMQVGAPRFCRQLPDRPKTNRSAKIYVYSCLGCSLVFKRKRTVNVKKYVCGRCKGKLKQITVLTSE</sequence>
<keyword evidence="7" id="KW-1185">Reference proteome</keyword>
<dbReference type="RefSeq" id="WP_230498587.1">
    <property type="nucleotide sequence ID" value="NZ_CAKJTG010000032.1"/>
</dbReference>
<dbReference type="Proteomes" id="UP000789845">
    <property type="component" value="Unassembled WGS sequence"/>
</dbReference>
<evidence type="ECO:0000256" key="1">
    <source>
        <dbReference type="ARBA" id="ARBA00022490"/>
    </source>
</evidence>
<comment type="cofactor">
    <cofactor evidence="4">
        <name>Zn(2+)</name>
        <dbReference type="ChEBI" id="CHEBI:29105"/>
    </cofactor>
    <text evidence="4">Binds 1 zinc ion.</text>
</comment>
<evidence type="ECO:0000313" key="6">
    <source>
        <dbReference type="EMBL" id="CAG9610316.1"/>
    </source>
</evidence>
<protein>
    <recommendedName>
        <fullName evidence="4">Protein SprT-like</fullName>
    </recommendedName>
</protein>
<reference evidence="6" key="1">
    <citation type="submission" date="2021-10" db="EMBL/GenBank/DDBJ databases">
        <authorList>
            <person name="Criscuolo A."/>
        </authorList>
    </citation>
    <scope>NUCLEOTIDE SEQUENCE</scope>
    <source>
        <strain evidence="6">CIP111885</strain>
    </source>
</reference>
<evidence type="ECO:0000259" key="5">
    <source>
        <dbReference type="SMART" id="SM00731"/>
    </source>
</evidence>
<feature type="binding site" evidence="4">
    <location>
        <position position="71"/>
    </location>
    <ligand>
        <name>Zn(2+)</name>
        <dbReference type="ChEBI" id="CHEBI:29105"/>
    </ligand>
</feature>
<dbReference type="Pfam" id="PF10263">
    <property type="entry name" value="SprT-like"/>
    <property type="match status" value="1"/>
</dbReference>
<dbReference type="NCBIfam" id="NF003339">
    <property type="entry name" value="PRK04351.1"/>
    <property type="match status" value="1"/>
</dbReference>
<dbReference type="InterPro" id="IPR023524">
    <property type="entry name" value="Uncharacterised_SprT-like"/>
</dbReference>
<dbReference type="EMBL" id="CAKJTG010000032">
    <property type="protein sequence ID" value="CAG9610316.1"/>
    <property type="molecule type" value="Genomic_DNA"/>
</dbReference>
<dbReference type="AlphaFoldDB" id="A0A9C7GDC3"/>
<keyword evidence="2 4" id="KW-0479">Metal-binding</keyword>
<evidence type="ECO:0000256" key="3">
    <source>
        <dbReference type="ARBA" id="ARBA00022833"/>
    </source>
</evidence>
<comment type="caution">
    <text evidence="6">The sequence shown here is derived from an EMBL/GenBank/DDBJ whole genome shotgun (WGS) entry which is preliminary data.</text>
</comment>